<dbReference type="InterPro" id="IPR029063">
    <property type="entry name" value="SAM-dependent_MTases_sf"/>
</dbReference>
<dbReference type="OrthoDB" id="2013972at2759"/>
<dbReference type="GO" id="GO:0008168">
    <property type="term" value="F:methyltransferase activity"/>
    <property type="evidence" value="ECO:0007669"/>
    <property type="project" value="TreeGrafter"/>
</dbReference>
<accession>A0A8H5P6F3</accession>
<reference evidence="3 4" key="1">
    <citation type="submission" date="2020-05" db="EMBL/GenBank/DDBJ databases">
        <title>Identification and distribution of gene clusters putatively required for synthesis of sphingolipid metabolism inhibitors in phylogenetically diverse species of the filamentous fungus Fusarium.</title>
        <authorList>
            <person name="Kim H.-S."/>
            <person name="Busman M."/>
            <person name="Brown D.W."/>
            <person name="Divon H."/>
            <person name="Uhlig S."/>
            <person name="Proctor R.H."/>
        </authorList>
    </citation>
    <scope>NUCLEOTIDE SEQUENCE [LARGE SCALE GENOMIC DNA]</scope>
    <source>
        <strain evidence="3 4">NRRL 36939</strain>
    </source>
</reference>
<dbReference type="Proteomes" id="UP000546213">
    <property type="component" value="Unassembled WGS sequence"/>
</dbReference>
<feature type="region of interest" description="Disordered" evidence="2">
    <location>
        <begin position="1"/>
        <end position="32"/>
    </location>
</feature>
<evidence type="ECO:0000256" key="2">
    <source>
        <dbReference type="SAM" id="MobiDB-lite"/>
    </source>
</evidence>
<sequence length="392" mass="44187">MGWMMDQQSQQPLEGQDRDARGGNEVNARSGEFTFNCPSMTDLRATDGVPLGANCVFLSSQSQAQSAARSASSAEHASSATSSFIQVEDWDDSASLTDSVQTFPEEFGRTYHAYRAGSYLFPNDNPEQERLGIMGECYKMIMKGKLYLAPLSTRRPPKNILDIATGIGDWAIQMGDIFPNATIIGTDLSPIQPNDVPPNVYFYVEDSSDEWMFNHKFDYIHTRSTSGCWSDFETQIAQQAFNALEPGGWFESQETDCIPLCDDDTLDPQGPVSTWCNDLIEAADKLERPAIFGKKLKEIYQRVGFVDVHERIIKMPINGWAKDPRLKQVGWMWADHMLDGLSGFSYQLLNKAFERTSAQIEVSLIDVRRDLVNPRIHAYMLLYVVWGRKPNK</sequence>
<evidence type="ECO:0000256" key="1">
    <source>
        <dbReference type="ARBA" id="ARBA00038158"/>
    </source>
</evidence>
<evidence type="ECO:0000313" key="4">
    <source>
        <dbReference type="Proteomes" id="UP000546213"/>
    </source>
</evidence>
<name>A0A8H5P6F3_9HYPO</name>
<dbReference type="PANTHER" id="PTHR43591">
    <property type="entry name" value="METHYLTRANSFERASE"/>
    <property type="match status" value="1"/>
</dbReference>
<dbReference type="CDD" id="cd02440">
    <property type="entry name" value="AdoMet_MTases"/>
    <property type="match status" value="1"/>
</dbReference>
<evidence type="ECO:0000313" key="3">
    <source>
        <dbReference type="EMBL" id="KAF5589975.1"/>
    </source>
</evidence>
<organism evidence="3 4">
    <name type="scientific">Fusarium pseudocircinatum</name>
    <dbReference type="NCBI Taxonomy" id="56676"/>
    <lineage>
        <taxon>Eukaryota</taxon>
        <taxon>Fungi</taxon>
        <taxon>Dikarya</taxon>
        <taxon>Ascomycota</taxon>
        <taxon>Pezizomycotina</taxon>
        <taxon>Sordariomycetes</taxon>
        <taxon>Hypocreomycetidae</taxon>
        <taxon>Hypocreales</taxon>
        <taxon>Nectriaceae</taxon>
        <taxon>Fusarium</taxon>
        <taxon>Fusarium fujikuroi species complex</taxon>
    </lineage>
</organism>
<dbReference type="AlphaFoldDB" id="A0A8H5P6F3"/>
<protein>
    <submittedName>
        <fullName evidence="3">TAM domain-containing protein</fullName>
    </submittedName>
</protein>
<dbReference type="Gene3D" id="3.40.50.150">
    <property type="entry name" value="Vaccinia Virus protein VP39"/>
    <property type="match status" value="1"/>
</dbReference>
<gene>
    <name evidence="3" type="ORF">FPCIR_6604</name>
</gene>
<comment type="caution">
    <text evidence="3">The sequence shown here is derived from an EMBL/GenBank/DDBJ whole genome shotgun (WGS) entry which is preliminary data.</text>
</comment>
<comment type="similarity">
    <text evidence="1">Belongs to the methyltransferase superfamily. LaeA methyltransferase family.</text>
</comment>
<dbReference type="PANTHER" id="PTHR43591:SF14">
    <property type="entry name" value="METHYLTRANSFERASE"/>
    <property type="match status" value="1"/>
</dbReference>
<dbReference type="EMBL" id="JAAOAS010000147">
    <property type="protein sequence ID" value="KAF5589975.1"/>
    <property type="molecule type" value="Genomic_DNA"/>
</dbReference>
<dbReference type="SUPFAM" id="SSF53335">
    <property type="entry name" value="S-adenosyl-L-methionine-dependent methyltransferases"/>
    <property type="match status" value="1"/>
</dbReference>
<dbReference type="Pfam" id="PF13489">
    <property type="entry name" value="Methyltransf_23"/>
    <property type="match status" value="1"/>
</dbReference>
<proteinExistence type="inferred from homology"/>
<feature type="compositionally biased region" description="Polar residues" evidence="2">
    <location>
        <begin position="1"/>
        <end position="13"/>
    </location>
</feature>
<keyword evidence="4" id="KW-1185">Reference proteome</keyword>